<dbReference type="EMBL" id="BAABBP010000001">
    <property type="protein sequence ID" value="GAA3981793.1"/>
    <property type="molecule type" value="Genomic_DNA"/>
</dbReference>
<keyword evidence="5" id="KW-1185">Reference proteome</keyword>
<reference evidence="5" key="1">
    <citation type="journal article" date="2019" name="Int. J. Syst. Evol. Microbiol.">
        <title>The Global Catalogue of Microorganisms (GCM) 10K type strain sequencing project: providing services to taxonomists for standard genome sequencing and annotation.</title>
        <authorList>
            <consortium name="The Broad Institute Genomics Platform"/>
            <consortium name="The Broad Institute Genome Sequencing Center for Infectious Disease"/>
            <person name="Wu L."/>
            <person name="Ma J."/>
        </authorList>
    </citation>
    <scope>NUCLEOTIDE SEQUENCE [LARGE SCALE GENOMIC DNA]</scope>
    <source>
        <strain evidence="5">JCM 17561</strain>
    </source>
</reference>
<gene>
    <name evidence="4" type="ORF">GCM10022279_01740</name>
</gene>
<dbReference type="PROSITE" id="PS00101">
    <property type="entry name" value="HEXAPEP_TRANSFERASES"/>
    <property type="match status" value="1"/>
</dbReference>
<dbReference type="InterPro" id="IPR045304">
    <property type="entry name" value="LbH_SAT"/>
</dbReference>
<accession>A0ABP7QFU7</accession>
<keyword evidence="1" id="KW-0808">Transferase</keyword>
<dbReference type="Gene3D" id="2.160.10.10">
    <property type="entry name" value="Hexapeptide repeat proteins"/>
    <property type="match status" value="1"/>
</dbReference>
<dbReference type="SUPFAM" id="SSF51161">
    <property type="entry name" value="Trimeric LpxA-like enzymes"/>
    <property type="match status" value="1"/>
</dbReference>
<sequence>MNQALGAIAPDWSREALRAGEWNPGKRLLASLRDYQRHTVSGSWWSRQVLRRLAVLRHRFWSAVSGADIPLNSHIGGGLLLPHPNGVVIHPAAHVGVNCLIFQQVTLGTRGDGRAPVLGDRVDVGAGAKLLGGITVGADAVIGANAVVMVDVPAGAVAVGVPAGVL</sequence>
<proteinExistence type="predicted"/>
<dbReference type="RefSeq" id="WP_344867668.1">
    <property type="nucleotide sequence ID" value="NZ_BAABBP010000001.1"/>
</dbReference>
<evidence type="ECO:0000313" key="4">
    <source>
        <dbReference type="EMBL" id="GAA3981793.1"/>
    </source>
</evidence>
<evidence type="ECO:0000256" key="1">
    <source>
        <dbReference type="ARBA" id="ARBA00022679"/>
    </source>
</evidence>
<keyword evidence="3" id="KW-0012">Acyltransferase</keyword>
<comment type="caution">
    <text evidence="4">The sequence shown here is derived from an EMBL/GenBank/DDBJ whole genome shotgun (WGS) entry which is preliminary data.</text>
</comment>
<protein>
    <recommendedName>
        <fullName evidence="6">Serine acetyltransferase</fullName>
    </recommendedName>
</protein>
<dbReference type="CDD" id="cd03354">
    <property type="entry name" value="LbH_SAT"/>
    <property type="match status" value="1"/>
</dbReference>
<evidence type="ECO:0008006" key="6">
    <source>
        <dbReference type="Google" id="ProtNLM"/>
    </source>
</evidence>
<evidence type="ECO:0000313" key="5">
    <source>
        <dbReference type="Proteomes" id="UP001501627"/>
    </source>
</evidence>
<dbReference type="Proteomes" id="UP001501627">
    <property type="component" value="Unassembled WGS sequence"/>
</dbReference>
<dbReference type="InterPro" id="IPR011004">
    <property type="entry name" value="Trimer_LpxA-like_sf"/>
</dbReference>
<name>A0ABP7QFU7_9BURK</name>
<organism evidence="4 5">
    <name type="scientific">Comamonas faecalis</name>
    <dbReference type="NCBI Taxonomy" id="1387849"/>
    <lineage>
        <taxon>Bacteria</taxon>
        <taxon>Pseudomonadati</taxon>
        <taxon>Pseudomonadota</taxon>
        <taxon>Betaproteobacteria</taxon>
        <taxon>Burkholderiales</taxon>
        <taxon>Comamonadaceae</taxon>
        <taxon>Comamonas</taxon>
    </lineage>
</organism>
<keyword evidence="2" id="KW-0677">Repeat</keyword>
<evidence type="ECO:0000256" key="3">
    <source>
        <dbReference type="ARBA" id="ARBA00023315"/>
    </source>
</evidence>
<dbReference type="InterPro" id="IPR018357">
    <property type="entry name" value="Hexapep_transf_CS"/>
</dbReference>
<dbReference type="PANTHER" id="PTHR42811">
    <property type="entry name" value="SERINE ACETYLTRANSFERASE"/>
    <property type="match status" value="1"/>
</dbReference>
<evidence type="ECO:0000256" key="2">
    <source>
        <dbReference type="ARBA" id="ARBA00022737"/>
    </source>
</evidence>